<feature type="domain" description="GP-PDE" evidence="1">
    <location>
        <begin position="1"/>
        <end position="258"/>
    </location>
</feature>
<dbReference type="Proteomes" id="UP000219048">
    <property type="component" value="Unassembled WGS sequence"/>
</dbReference>
<reference evidence="3" key="1">
    <citation type="submission" date="2017-09" db="EMBL/GenBank/DDBJ databases">
        <authorList>
            <person name="Varghese N."/>
            <person name="Submissions S."/>
        </authorList>
    </citation>
    <scope>NUCLEOTIDE SEQUENCE [LARGE SCALE GENOMIC DNA]</scope>
    <source>
        <strain evidence="3">DSM 25885</strain>
    </source>
</reference>
<keyword evidence="3" id="KW-1185">Reference proteome</keyword>
<organism evidence="2 3">
    <name type="scientific">Flagellimonas pacifica</name>
    <dbReference type="NCBI Taxonomy" id="1247520"/>
    <lineage>
        <taxon>Bacteria</taxon>
        <taxon>Pseudomonadati</taxon>
        <taxon>Bacteroidota</taxon>
        <taxon>Flavobacteriia</taxon>
        <taxon>Flavobacteriales</taxon>
        <taxon>Flavobacteriaceae</taxon>
        <taxon>Flagellimonas</taxon>
    </lineage>
</organism>
<dbReference type="EMBL" id="OBEH01000007">
    <property type="protein sequence ID" value="SNZ01784.1"/>
    <property type="molecule type" value="Genomic_DNA"/>
</dbReference>
<dbReference type="Gene3D" id="3.20.20.190">
    <property type="entry name" value="Phosphatidylinositol (PI) phosphodiesterase"/>
    <property type="match status" value="1"/>
</dbReference>
<accession>A0A285MX84</accession>
<dbReference type="OrthoDB" id="384721at2"/>
<dbReference type="GO" id="GO:0008081">
    <property type="term" value="F:phosphoric diester hydrolase activity"/>
    <property type="evidence" value="ECO:0007669"/>
    <property type="project" value="InterPro"/>
</dbReference>
<proteinExistence type="predicted"/>
<dbReference type="PANTHER" id="PTHR46211:SF14">
    <property type="entry name" value="GLYCEROPHOSPHODIESTER PHOSPHODIESTERASE"/>
    <property type="match status" value="1"/>
</dbReference>
<sequence>MEVICYACGKGEFPENTLEAIAHCQSISSSWRIEMDVQLTKDGEVVLFHDANTKRTTNLDKSVAETNYSELKTMNAGYNFQQKEVFPYRKNPVTIPLLKDVFWHFPKAKFLLDIHTKDVQIVDKTIALIEKAYCDKQVVIVSKYHYILKAFRQKRPFWEYGASSKEVKQYLVAHYLGFGKFVRPRASIMMMPLSYNGKKILATSLVKSINNKEKKLWLWLHEGKEVITVDSKNQFDSIKNYNANAFFTSNPRKLYNEVFNA</sequence>
<dbReference type="PROSITE" id="PS51704">
    <property type="entry name" value="GP_PDE"/>
    <property type="match status" value="1"/>
</dbReference>
<dbReference type="Pfam" id="PF03009">
    <property type="entry name" value="GDPD"/>
    <property type="match status" value="1"/>
</dbReference>
<dbReference type="RefSeq" id="WP_097047222.1">
    <property type="nucleotide sequence ID" value="NZ_OBEH01000007.1"/>
</dbReference>
<protein>
    <submittedName>
        <fullName evidence="2">Glycerophosphoryl diester phosphodiesterase</fullName>
    </submittedName>
</protein>
<name>A0A285MX84_9FLAO</name>
<evidence type="ECO:0000313" key="3">
    <source>
        <dbReference type="Proteomes" id="UP000219048"/>
    </source>
</evidence>
<dbReference type="InterPro" id="IPR017946">
    <property type="entry name" value="PLC-like_Pdiesterase_TIM-brl"/>
</dbReference>
<gene>
    <name evidence="2" type="ORF">SAMN06265377_3631</name>
</gene>
<dbReference type="SUPFAM" id="SSF51695">
    <property type="entry name" value="PLC-like phosphodiesterases"/>
    <property type="match status" value="1"/>
</dbReference>
<evidence type="ECO:0000313" key="2">
    <source>
        <dbReference type="EMBL" id="SNZ01784.1"/>
    </source>
</evidence>
<dbReference type="InterPro" id="IPR030395">
    <property type="entry name" value="GP_PDE_dom"/>
</dbReference>
<dbReference type="AlphaFoldDB" id="A0A285MX84"/>
<dbReference type="GO" id="GO:0006629">
    <property type="term" value="P:lipid metabolic process"/>
    <property type="evidence" value="ECO:0007669"/>
    <property type="project" value="InterPro"/>
</dbReference>
<evidence type="ECO:0000259" key="1">
    <source>
        <dbReference type="PROSITE" id="PS51704"/>
    </source>
</evidence>
<dbReference type="PANTHER" id="PTHR46211">
    <property type="entry name" value="GLYCEROPHOSPHORYL DIESTER PHOSPHODIESTERASE"/>
    <property type="match status" value="1"/>
</dbReference>